<dbReference type="GO" id="GO:0006310">
    <property type="term" value="P:DNA recombination"/>
    <property type="evidence" value="ECO:0007669"/>
    <property type="project" value="UniProtKB-UniRule"/>
</dbReference>
<evidence type="ECO:0000256" key="5">
    <source>
        <dbReference type="ARBA" id="ARBA00023172"/>
    </source>
</evidence>
<keyword evidence="4 8" id="KW-0227">DNA damage</keyword>
<keyword evidence="6 8" id="KW-0234">DNA repair</keyword>
<evidence type="ECO:0000256" key="6">
    <source>
        <dbReference type="ARBA" id="ARBA00023204"/>
    </source>
</evidence>
<dbReference type="RefSeq" id="WP_172840059.1">
    <property type="nucleotide sequence ID" value="NZ_MPRL01000003.1"/>
</dbReference>
<dbReference type="SUPFAM" id="SSF50249">
    <property type="entry name" value="Nucleic acid-binding proteins"/>
    <property type="match status" value="1"/>
</dbReference>
<dbReference type="EMBL" id="MPRL01000003">
    <property type="protein sequence ID" value="OOZ42030.1"/>
    <property type="molecule type" value="Genomic_DNA"/>
</dbReference>
<dbReference type="Proteomes" id="UP000191110">
    <property type="component" value="Unassembled WGS sequence"/>
</dbReference>
<feature type="domain" description="DNA replication/recombination mediator RecO N-terminal" evidence="9">
    <location>
        <begin position="9"/>
        <end position="78"/>
    </location>
</feature>
<evidence type="ECO:0000256" key="4">
    <source>
        <dbReference type="ARBA" id="ARBA00022763"/>
    </source>
</evidence>
<dbReference type="NCBIfam" id="TIGR00613">
    <property type="entry name" value="reco"/>
    <property type="match status" value="1"/>
</dbReference>
<dbReference type="InterPro" id="IPR003717">
    <property type="entry name" value="RecO"/>
</dbReference>
<comment type="function">
    <text evidence="1 8">Involved in DNA repair and RecF pathway recombination.</text>
</comment>
<dbReference type="InterPro" id="IPR042242">
    <property type="entry name" value="RecO_C"/>
</dbReference>
<organism evidence="10 11">
    <name type="scientific">Solemya pervernicosa gill symbiont</name>
    <dbReference type="NCBI Taxonomy" id="642797"/>
    <lineage>
        <taxon>Bacteria</taxon>
        <taxon>Pseudomonadati</taxon>
        <taxon>Pseudomonadota</taxon>
        <taxon>Gammaproteobacteria</taxon>
        <taxon>sulfur-oxidizing symbionts</taxon>
    </lineage>
</organism>
<dbReference type="GO" id="GO:0043590">
    <property type="term" value="C:bacterial nucleoid"/>
    <property type="evidence" value="ECO:0007669"/>
    <property type="project" value="TreeGrafter"/>
</dbReference>
<gene>
    <name evidence="8" type="primary">recO</name>
    <name evidence="10" type="ORF">BOW53_01445</name>
</gene>
<comment type="similarity">
    <text evidence="2 8">Belongs to the RecO family.</text>
</comment>
<evidence type="ECO:0000256" key="7">
    <source>
        <dbReference type="ARBA" id="ARBA00033409"/>
    </source>
</evidence>
<sequence>MVRVDAHPCYLLHSRPYRESSLILDVFSFSYGRVALIAKGARSSKSRLKPVLTPFNQLLISWSGRGDLYTLREAETTHTSLPLLGSRLISALYLNELIRDLLHTEDPCEDLYDLYERTLNEIRHGDTIDHSLRLFEKHLLEVMGYALILDHEAVNGAPLEDLLCYRYEINNGPVICDCNNRGAVFRGRDLIAFCNENFESEESLKSSKRLTRLVLSNLISRKEIKSRSLFSVL</sequence>
<keyword evidence="5 8" id="KW-0233">DNA recombination</keyword>
<dbReference type="Gene3D" id="2.40.50.140">
    <property type="entry name" value="Nucleic acid-binding proteins"/>
    <property type="match status" value="1"/>
</dbReference>
<dbReference type="PANTHER" id="PTHR33991:SF1">
    <property type="entry name" value="DNA REPAIR PROTEIN RECO"/>
    <property type="match status" value="1"/>
</dbReference>
<keyword evidence="11" id="KW-1185">Reference proteome</keyword>
<protein>
    <recommendedName>
        <fullName evidence="3 8">DNA repair protein RecO</fullName>
    </recommendedName>
    <alternativeName>
        <fullName evidence="7 8">Recombination protein O</fullName>
    </alternativeName>
</protein>
<evidence type="ECO:0000259" key="9">
    <source>
        <dbReference type="Pfam" id="PF11967"/>
    </source>
</evidence>
<dbReference type="GO" id="GO:0006302">
    <property type="term" value="P:double-strand break repair"/>
    <property type="evidence" value="ECO:0007669"/>
    <property type="project" value="TreeGrafter"/>
</dbReference>
<dbReference type="Pfam" id="PF11967">
    <property type="entry name" value="RecO_N"/>
    <property type="match status" value="1"/>
</dbReference>
<dbReference type="Gene3D" id="1.20.1440.120">
    <property type="entry name" value="Recombination protein O, C-terminal domain"/>
    <property type="match status" value="1"/>
</dbReference>
<evidence type="ECO:0000256" key="1">
    <source>
        <dbReference type="ARBA" id="ARBA00003065"/>
    </source>
</evidence>
<accession>A0A1T2LAD2</accession>
<dbReference type="InterPro" id="IPR037278">
    <property type="entry name" value="ARFGAP/RecO"/>
</dbReference>
<evidence type="ECO:0000313" key="10">
    <source>
        <dbReference type="EMBL" id="OOZ42030.1"/>
    </source>
</evidence>
<dbReference type="PANTHER" id="PTHR33991">
    <property type="entry name" value="DNA REPAIR PROTEIN RECO"/>
    <property type="match status" value="1"/>
</dbReference>
<dbReference type="Pfam" id="PF02565">
    <property type="entry name" value="RecO_C"/>
    <property type="match status" value="1"/>
</dbReference>
<evidence type="ECO:0000256" key="8">
    <source>
        <dbReference type="HAMAP-Rule" id="MF_00201"/>
    </source>
</evidence>
<dbReference type="HAMAP" id="MF_00201">
    <property type="entry name" value="RecO"/>
    <property type="match status" value="1"/>
</dbReference>
<dbReference type="InterPro" id="IPR012340">
    <property type="entry name" value="NA-bd_OB-fold"/>
</dbReference>
<evidence type="ECO:0000256" key="2">
    <source>
        <dbReference type="ARBA" id="ARBA00007452"/>
    </source>
</evidence>
<evidence type="ECO:0000256" key="3">
    <source>
        <dbReference type="ARBA" id="ARBA00021310"/>
    </source>
</evidence>
<name>A0A1T2LAD2_9GAMM</name>
<comment type="caution">
    <text evidence="10">The sequence shown here is derived from an EMBL/GenBank/DDBJ whole genome shotgun (WGS) entry which is preliminary data.</text>
</comment>
<reference evidence="10 11" key="1">
    <citation type="submission" date="2016-11" db="EMBL/GenBank/DDBJ databases">
        <title>Mixed transmission modes and dynamic genome evolution in an obligate animal-bacterial symbiosis.</title>
        <authorList>
            <person name="Russell S.L."/>
            <person name="Corbett-Detig R.B."/>
            <person name="Cavanaugh C.M."/>
        </authorList>
    </citation>
    <scope>NUCLEOTIDE SEQUENCE [LARGE SCALE GENOMIC DNA]</scope>
    <source>
        <strain evidence="10">Sveles-Q1</strain>
    </source>
</reference>
<dbReference type="AlphaFoldDB" id="A0A1T2LAD2"/>
<proteinExistence type="inferred from homology"/>
<dbReference type="InterPro" id="IPR022572">
    <property type="entry name" value="DNA_rep/recomb_RecO_N"/>
</dbReference>
<dbReference type="SUPFAM" id="SSF57863">
    <property type="entry name" value="ArfGap/RecO-like zinc finger"/>
    <property type="match status" value="1"/>
</dbReference>
<evidence type="ECO:0000313" key="11">
    <source>
        <dbReference type="Proteomes" id="UP000191110"/>
    </source>
</evidence>